<keyword evidence="1" id="KW-0648">Protein biosynthesis</keyword>
<dbReference type="RefSeq" id="WP_344802201.1">
    <property type="nucleotide sequence ID" value="NZ_BAABAB010000007.1"/>
</dbReference>
<comment type="catalytic activity">
    <reaction evidence="1">
        <text>L-glutamyl-tRNA(Gln) + L-glutamine + ATP + H2O = L-glutaminyl-tRNA(Gln) + L-glutamate + ADP + phosphate + H(+)</text>
        <dbReference type="Rhea" id="RHEA:17521"/>
        <dbReference type="Rhea" id="RHEA-COMP:9681"/>
        <dbReference type="Rhea" id="RHEA-COMP:9684"/>
        <dbReference type="ChEBI" id="CHEBI:15377"/>
        <dbReference type="ChEBI" id="CHEBI:15378"/>
        <dbReference type="ChEBI" id="CHEBI:29985"/>
        <dbReference type="ChEBI" id="CHEBI:30616"/>
        <dbReference type="ChEBI" id="CHEBI:43474"/>
        <dbReference type="ChEBI" id="CHEBI:58359"/>
        <dbReference type="ChEBI" id="CHEBI:78520"/>
        <dbReference type="ChEBI" id="CHEBI:78521"/>
        <dbReference type="ChEBI" id="CHEBI:456216"/>
    </reaction>
</comment>
<sequence>MALTPDDIADLAKLARIELTDDELAHLAPQLDVILESVMKVADVAAEDIPPTSHALPLTNVFREDVVCPSLPLADVLAGAPATEQDRFRVPRILEEEA</sequence>
<comment type="subunit">
    <text evidence="1">Heterotrimer of A, B and C subunits.</text>
</comment>
<dbReference type="SUPFAM" id="SSF141000">
    <property type="entry name" value="Glu-tRNAGln amidotransferase C subunit"/>
    <property type="match status" value="1"/>
</dbReference>
<dbReference type="NCBIfam" id="TIGR00135">
    <property type="entry name" value="gatC"/>
    <property type="match status" value="1"/>
</dbReference>
<dbReference type="EC" id="6.3.5.-" evidence="1"/>
<accession>A0ABP6ZIU5</accession>
<comment type="function">
    <text evidence="1">Allows the formation of correctly charged Asn-tRNA(Asn) or Gln-tRNA(Gln) through the transamidation of misacylated Asp-tRNA(Asn) or Glu-tRNA(Gln) in organisms which lack either or both of asparaginyl-tRNA or glutaminyl-tRNA synthetases. The reaction takes place in the presence of glutamine and ATP through an activated phospho-Asp-tRNA(Asn) or phospho-Glu-tRNA(Gln).</text>
</comment>
<dbReference type="InterPro" id="IPR003837">
    <property type="entry name" value="GatC"/>
</dbReference>
<reference evidence="3" key="1">
    <citation type="journal article" date="2019" name="Int. J. Syst. Evol. Microbiol.">
        <title>The Global Catalogue of Microorganisms (GCM) 10K type strain sequencing project: providing services to taxonomists for standard genome sequencing and annotation.</title>
        <authorList>
            <consortium name="The Broad Institute Genomics Platform"/>
            <consortium name="The Broad Institute Genome Sequencing Center for Infectious Disease"/>
            <person name="Wu L."/>
            <person name="Ma J."/>
        </authorList>
    </citation>
    <scope>NUCLEOTIDE SEQUENCE [LARGE SCALE GENOMIC DNA]</scope>
    <source>
        <strain evidence="3">JCM 16929</strain>
    </source>
</reference>
<keyword evidence="3" id="KW-1185">Reference proteome</keyword>
<dbReference type="Proteomes" id="UP001501490">
    <property type="component" value="Unassembled WGS sequence"/>
</dbReference>
<evidence type="ECO:0000313" key="3">
    <source>
        <dbReference type="Proteomes" id="UP001501490"/>
    </source>
</evidence>
<comment type="similarity">
    <text evidence="1">Belongs to the GatC family.</text>
</comment>
<dbReference type="InterPro" id="IPR036113">
    <property type="entry name" value="Asp/Glu-ADT_sf_sub_c"/>
</dbReference>
<name>A0ABP6ZIU5_9ACTN</name>
<keyword evidence="1" id="KW-0547">Nucleotide-binding</keyword>
<dbReference type="Gene3D" id="1.10.20.60">
    <property type="entry name" value="Glu-tRNAGln amidotransferase C subunit, N-terminal domain"/>
    <property type="match status" value="1"/>
</dbReference>
<proteinExistence type="inferred from homology"/>
<keyword evidence="1" id="KW-0067">ATP-binding</keyword>
<protein>
    <recommendedName>
        <fullName evidence="1">Aspartyl/glutamyl-tRNA(Asn/Gln) amidotransferase subunit C</fullName>
        <shortName evidence="1">Asp/Glu-ADT subunit C</shortName>
        <ecNumber evidence="1">6.3.5.-</ecNumber>
    </recommendedName>
</protein>
<keyword evidence="1" id="KW-0436">Ligase</keyword>
<evidence type="ECO:0000256" key="1">
    <source>
        <dbReference type="HAMAP-Rule" id="MF_00122"/>
    </source>
</evidence>
<gene>
    <name evidence="1 2" type="primary">gatC</name>
    <name evidence="2" type="ORF">GCM10022236_11100</name>
</gene>
<dbReference type="EMBL" id="BAABAB010000007">
    <property type="protein sequence ID" value="GAA3611159.1"/>
    <property type="molecule type" value="Genomic_DNA"/>
</dbReference>
<dbReference type="PANTHER" id="PTHR15004:SF0">
    <property type="entry name" value="GLUTAMYL-TRNA(GLN) AMIDOTRANSFERASE SUBUNIT C, MITOCHONDRIAL"/>
    <property type="match status" value="1"/>
</dbReference>
<dbReference type="HAMAP" id="MF_00122">
    <property type="entry name" value="GatC"/>
    <property type="match status" value="1"/>
</dbReference>
<evidence type="ECO:0000313" key="2">
    <source>
        <dbReference type="EMBL" id="GAA3611159.1"/>
    </source>
</evidence>
<organism evidence="2 3">
    <name type="scientific">Microlunatus ginsengisoli</name>
    <dbReference type="NCBI Taxonomy" id="363863"/>
    <lineage>
        <taxon>Bacteria</taxon>
        <taxon>Bacillati</taxon>
        <taxon>Actinomycetota</taxon>
        <taxon>Actinomycetes</taxon>
        <taxon>Propionibacteriales</taxon>
        <taxon>Propionibacteriaceae</taxon>
        <taxon>Microlunatus</taxon>
    </lineage>
</organism>
<dbReference type="PANTHER" id="PTHR15004">
    <property type="entry name" value="GLUTAMYL-TRNA(GLN) AMIDOTRANSFERASE SUBUNIT C, MITOCHONDRIAL"/>
    <property type="match status" value="1"/>
</dbReference>
<dbReference type="Pfam" id="PF02686">
    <property type="entry name" value="GatC"/>
    <property type="match status" value="1"/>
</dbReference>
<comment type="catalytic activity">
    <reaction evidence="1">
        <text>L-aspartyl-tRNA(Asn) + L-glutamine + ATP + H2O = L-asparaginyl-tRNA(Asn) + L-glutamate + ADP + phosphate + 2 H(+)</text>
        <dbReference type="Rhea" id="RHEA:14513"/>
        <dbReference type="Rhea" id="RHEA-COMP:9674"/>
        <dbReference type="Rhea" id="RHEA-COMP:9677"/>
        <dbReference type="ChEBI" id="CHEBI:15377"/>
        <dbReference type="ChEBI" id="CHEBI:15378"/>
        <dbReference type="ChEBI" id="CHEBI:29985"/>
        <dbReference type="ChEBI" id="CHEBI:30616"/>
        <dbReference type="ChEBI" id="CHEBI:43474"/>
        <dbReference type="ChEBI" id="CHEBI:58359"/>
        <dbReference type="ChEBI" id="CHEBI:78515"/>
        <dbReference type="ChEBI" id="CHEBI:78516"/>
        <dbReference type="ChEBI" id="CHEBI:456216"/>
    </reaction>
</comment>
<comment type="caution">
    <text evidence="2">The sequence shown here is derived from an EMBL/GenBank/DDBJ whole genome shotgun (WGS) entry which is preliminary data.</text>
</comment>